<dbReference type="Gene3D" id="3.10.490.10">
    <property type="entry name" value="Gamma-glutamyl cyclotransferase-like"/>
    <property type="match status" value="1"/>
</dbReference>
<dbReference type="GO" id="GO:0016740">
    <property type="term" value="F:transferase activity"/>
    <property type="evidence" value="ECO:0007669"/>
    <property type="project" value="UniProtKB-KW"/>
</dbReference>
<accession>A0A1W6YL75</accession>
<dbReference type="GO" id="GO:0061928">
    <property type="term" value="F:glutathione specific gamma-glutamylcyclotransferase activity"/>
    <property type="evidence" value="ECO:0007669"/>
    <property type="project" value="UniProtKB-EC"/>
</dbReference>
<dbReference type="InterPro" id="IPR036568">
    <property type="entry name" value="GGCT-like_sf"/>
</dbReference>
<sequence>MLTRELIRSGDYLRLYTTLPHAWRWPRERILRSLEETMRIRPDGGDVWVFGYGSLIWNPLLDFQAQQAAALDGWHRSFCLRMVVGRATNETPGRMLALEPEGRTHGVVYRLATQKLEQELPLLWQREMVSGAYLPTWLPVDLANGQRVHALVFVADRRRPQFEIDSSVATVAPLIARASGVHGSNADYVFKLSFALADRGCTDDYVEALACELRRIGSHMQHGADRALP</sequence>
<dbReference type="InterPro" id="IPR006840">
    <property type="entry name" value="ChaC"/>
</dbReference>
<evidence type="ECO:0000313" key="4">
    <source>
        <dbReference type="Proteomes" id="UP000194151"/>
    </source>
</evidence>
<proteinExistence type="predicted"/>
<dbReference type="Proteomes" id="UP000194151">
    <property type="component" value="Chromosome"/>
</dbReference>
<dbReference type="Pfam" id="PF04752">
    <property type="entry name" value="ChaC"/>
    <property type="match status" value="1"/>
</dbReference>
<dbReference type="AlphaFoldDB" id="A0A1W6YL75"/>
<evidence type="ECO:0000256" key="2">
    <source>
        <dbReference type="ARBA" id="ARBA00023239"/>
    </source>
</evidence>
<evidence type="ECO:0000313" key="3">
    <source>
        <dbReference type="EMBL" id="ARP81835.1"/>
    </source>
</evidence>
<dbReference type="EC" id="4.3.2.7" evidence="1"/>
<keyword evidence="2" id="KW-0456">Lyase</keyword>
<dbReference type="EMBL" id="CP021108">
    <property type="protein sequence ID" value="ARP81835.1"/>
    <property type="molecule type" value="Genomic_DNA"/>
</dbReference>
<dbReference type="STRING" id="1416806.CAL12_14095"/>
<gene>
    <name evidence="3" type="ORF">CAL12_14095</name>
</gene>
<name>A0A1W6YL75_9BORD</name>
<keyword evidence="3" id="KW-0808">Transferase</keyword>
<dbReference type="InterPro" id="IPR013024">
    <property type="entry name" value="GGCT-like"/>
</dbReference>
<evidence type="ECO:0000256" key="1">
    <source>
        <dbReference type="ARBA" id="ARBA00012344"/>
    </source>
</evidence>
<dbReference type="GO" id="GO:0005737">
    <property type="term" value="C:cytoplasm"/>
    <property type="evidence" value="ECO:0007669"/>
    <property type="project" value="TreeGrafter"/>
</dbReference>
<keyword evidence="4" id="KW-1185">Reference proteome</keyword>
<dbReference type="PANTHER" id="PTHR12192:SF2">
    <property type="entry name" value="GLUTATHIONE-SPECIFIC GAMMA-GLUTAMYLCYCLOTRANSFERASE 2"/>
    <property type="match status" value="1"/>
</dbReference>
<protein>
    <recommendedName>
        <fullName evidence="1">glutathione-specific gamma-glutamylcyclotransferase</fullName>
        <ecNumber evidence="1">4.3.2.7</ecNumber>
    </recommendedName>
</protein>
<dbReference type="OrthoDB" id="9795692at2"/>
<dbReference type="RefSeq" id="WP_086065019.1">
    <property type="nucleotide sequence ID" value="NZ_CP021108.1"/>
</dbReference>
<dbReference type="PANTHER" id="PTHR12192">
    <property type="entry name" value="CATION TRANSPORT PROTEIN CHAC-RELATED"/>
    <property type="match status" value="1"/>
</dbReference>
<organism evidence="3 4">
    <name type="scientific">Bordetella genomosp. 8</name>
    <dbReference type="NCBI Taxonomy" id="1416806"/>
    <lineage>
        <taxon>Bacteria</taxon>
        <taxon>Pseudomonadati</taxon>
        <taxon>Pseudomonadota</taxon>
        <taxon>Betaproteobacteria</taxon>
        <taxon>Burkholderiales</taxon>
        <taxon>Alcaligenaceae</taxon>
        <taxon>Bordetella</taxon>
    </lineage>
</organism>
<dbReference type="GO" id="GO:0006751">
    <property type="term" value="P:glutathione catabolic process"/>
    <property type="evidence" value="ECO:0007669"/>
    <property type="project" value="InterPro"/>
</dbReference>
<dbReference type="CDD" id="cd06661">
    <property type="entry name" value="GGCT_like"/>
    <property type="match status" value="1"/>
</dbReference>
<reference evidence="3 4" key="1">
    <citation type="submission" date="2017-05" db="EMBL/GenBank/DDBJ databases">
        <title>Complete and WGS of Bordetella genogroups.</title>
        <authorList>
            <person name="Spilker T."/>
            <person name="LiPuma J."/>
        </authorList>
    </citation>
    <scope>NUCLEOTIDE SEQUENCE [LARGE SCALE GENOMIC DNA]</scope>
    <source>
        <strain evidence="3 4">AU19157</strain>
    </source>
</reference>
<dbReference type="SUPFAM" id="SSF110857">
    <property type="entry name" value="Gamma-glutamyl cyclotransferase-like"/>
    <property type="match status" value="1"/>
</dbReference>
<dbReference type="KEGG" id="bgv:CAL12_14095"/>